<evidence type="ECO:0000259" key="2">
    <source>
        <dbReference type="Pfam" id="PF23550"/>
    </source>
</evidence>
<dbReference type="PANTHER" id="PTHR13318:SF190">
    <property type="entry name" value="PARTNER OF PAIRED, ISOFORM B"/>
    <property type="match status" value="1"/>
</dbReference>
<reference evidence="4" key="2">
    <citation type="submission" date="2015-01" db="EMBL/GenBank/DDBJ databases">
        <title>Evolutionary Origins and Diversification of the Mycorrhizal Mutualists.</title>
        <authorList>
            <consortium name="DOE Joint Genome Institute"/>
            <consortium name="Mycorrhizal Genomics Consortium"/>
            <person name="Kohler A."/>
            <person name="Kuo A."/>
            <person name="Nagy L.G."/>
            <person name="Floudas D."/>
            <person name="Copeland A."/>
            <person name="Barry K.W."/>
            <person name="Cichocki N."/>
            <person name="Veneault-Fourrey C."/>
            <person name="LaButti K."/>
            <person name="Lindquist E.A."/>
            <person name="Lipzen A."/>
            <person name="Lundell T."/>
            <person name="Morin E."/>
            <person name="Murat C."/>
            <person name="Riley R."/>
            <person name="Ohm R."/>
            <person name="Sun H."/>
            <person name="Tunlid A."/>
            <person name="Henrissat B."/>
            <person name="Grigoriev I.V."/>
            <person name="Hibbett D.S."/>
            <person name="Martin F."/>
        </authorList>
    </citation>
    <scope>NUCLEOTIDE SEQUENCE [LARGE SCALE GENOMIC DNA]</scope>
    <source>
        <strain evidence="4">LaAM-08-1</strain>
    </source>
</reference>
<name>A0A0C9XKE6_9AGAR</name>
<feature type="region of interest" description="Disordered" evidence="1">
    <location>
        <begin position="27"/>
        <end position="126"/>
    </location>
</feature>
<feature type="domain" description="DNA repair protein rhp7 treble clef" evidence="2">
    <location>
        <begin position="150"/>
        <end position="188"/>
    </location>
</feature>
<feature type="compositionally biased region" description="Low complexity" evidence="1">
    <location>
        <begin position="27"/>
        <end position="62"/>
    </location>
</feature>
<dbReference type="AlphaFoldDB" id="A0A0C9XKE6"/>
<dbReference type="OrthoDB" id="421226at2759"/>
<reference evidence="3 4" key="1">
    <citation type="submission" date="2014-04" db="EMBL/GenBank/DDBJ databases">
        <authorList>
            <consortium name="DOE Joint Genome Institute"/>
            <person name="Kuo A."/>
            <person name="Kohler A."/>
            <person name="Nagy L.G."/>
            <person name="Floudas D."/>
            <person name="Copeland A."/>
            <person name="Barry K.W."/>
            <person name="Cichocki N."/>
            <person name="Veneault-Fourrey C."/>
            <person name="LaButti K."/>
            <person name="Lindquist E.A."/>
            <person name="Lipzen A."/>
            <person name="Lundell T."/>
            <person name="Morin E."/>
            <person name="Murat C."/>
            <person name="Sun H."/>
            <person name="Tunlid A."/>
            <person name="Henrissat B."/>
            <person name="Grigoriev I.V."/>
            <person name="Hibbett D.S."/>
            <person name="Martin F."/>
            <person name="Nordberg H.P."/>
            <person name="Cantor M.N."/>
            <person name="Hua S.X."/>
        </authorList>
    </citation>
    <scope>NUCLEOTIDE SEQUENCE [LARGE SCALE GENOMIC DNA]</scope>
    <source>
        <strain evidence="3 4">LaAM-08-1</strain>
    </source>
</reference>
<dbReference type="InterPro" id="IPR056451">
    <property type="entry name" value="Znf_Tbcl_Rhp7"/>
</dbReference>
<dbReference type="PANTHER" id="PTHR13318">
    <property type="entry name" value="PARTNER OF PAIRED, ISOFORM B-RELATED"/>
    <property type="match status" value="1"/>
</dbReference>
<protein>
    <recommendedName>
        <fullName evidence="2">DNA repair protein rhp7 treble clef domain-containing protein</fullName>
    </recommendedName>
</protein>
<dbReference type="HOGENOM" id="CLU_006598_2_0_1"/>
<dbReference type="InterPro" id="IPR032675">
    <property type="entry name" value="LRR_dom_sf"/>
</dbReference>
<sequence length="608" mass="67331">MTRNNIRGPTSALTEFLKDSGITATTIARRVATRPPQNQNQDDNDGQPVAGPSTAPAASTSRGSRRRRPARASGYNSDDLDDPEGEEEEEESLAKKRKLTKPAEAKQKEKAKKKKKGSDDEDYNEDDDAYTALSKSLWTNNGSSSSKPPVGSFEECAVCEKQFTVTKYTMAANPGPGYLCHTCAKASGNDPFKKSASPKKRKVPADKRTITHFVESRFPSLVSLCIDLVTTHIDDIEALGDIGTMNMEAISKALSKNRRLTPENAKLFYNASNLSLTLFDATNLPSPALESLAYLNANLTSLRLDFCGLLDNAAFKVFSTSLPALTRIELLGPFLVRSEAWQTFFKAHPILEGFLITQSPRFDVACAQSLVQHCPGLKELRLKEVGKMSDEFIEEIMELGVGLTYLDISDPTDSCSDDTLIGMLSVFGAELTYLNVSKHRLITDRFLTDGLAEYTQHLDSLLLSHLPELTDKGVADFFGEWNGRPPMRLLELARNHELGSAALEAIMKHSGKRLEELNINGWKEVGEDALRAIGRRGVELRKIDVSWCREMDDFIMKAWFEGEDVRGVRKGGCMKVKEIKLWGCNKITNRCQKKSGTSIHGVESHVVR</sequence>
<evidence type="ECO:0000256" key="1">
    <source>
        <dbReference type="SAM" id="MobiDB-lite"/>
    </source>
</evidence>
<keyword evidence="4" id="KW-1185">Reference proteome</keyword>
<dbReference type="Pfam" id="PF23550">
    <property type="entry name" value="zf_Tbcl_Rhp7"/>
    <property type="match status" value="1"/>
</dbReference>
<gene>
    <name evidence="3" type="ORF">K443DRAFT_681081</name>
</gene>
<proteinExistence type="predicted"/>
<feature type="compositionally biased region" description="Acidic residues" evidence="1">
    <location>
        <begin position="78"/>
        <end position="91"/>
    </location>
</feature>
<evidence type="ECO:0000313" key="4">
    <source>
        <dbReference type="Proteomes" id="UP000054477"/>
    </source>
</evidence>
<evidence type="ECO:0000313" key="3">
    <source>
        <dbReference type="EMBL" id="KIJ98031.1"/>
    </source>
</evidence>
<dbReference type="GO" id="GO:0019005">
    <property type="term" value="C:SCF ubiquitin ligase complex"/>
    <property type="evidence" value="ECO:0007669"/>
    <property type="project" value="TreeGrafter"/>
</dbReference>
<dbReference type="EMBL" id="KN838678">
    <property type="protein sequence ID" value="KIJ98031.1"/>
    <property type="molecule type" value="Genomic_DNA"/>
</dbReference>
<dbReference type="Gene3D" id="3.80.10.10">
    <property type="entry name" value="Ribonuclease Inhibitor"/>
    <property type="match status" value="1"/>
</dbReference>
<organism evidence="3 4">
    <name type="scientific">Laccaria amethystina LaAM-08-1</name>
    <dbReference type="NCBI Taxonomy" id="1095629"/>
    <lineage>
        <taxon>Eukaryota</taxon>
        <taxon>Fungi</taxon>
        <taxon>Dikarya</taxon>
        <taxon>Basidiomycota</taxon>
        <taxon>Agaricomycotina</taxon>
        <taxon>Agaricomycetes</taxon>
        <taxon>Agaricomycetidae</taxon>
        <taxon>Agaricales</taxon>
        <taxon>Agaricineae</taxon>
        <taxon>Hydnangiaceae</taxon>
        <taxon>Laccaria</taxon>
    </lineage>
</organism>
<dbReference type="GO" id="GO:0031146">
    <property type="term" value="P:SCF-dependent proteasomal ubiquitin-dependent protein catabolic process"/>
    <property type="evidence" value="ECO:0007669"/>
    <property type="project" value="TreeGrafter"/>
</dbReference>
<dbReference type="STRING" id="1095629.A0A0C9XKE6"/>
<dbReference type="SUPFAM" id="SSF52047">
    <property type="entry name" value="RNI-like"/>
    <property type="match status" value="1"/>
</dbReference>
<accession>A0A0C9XKE6</accession>
<dbReference type="Proteomes" id="UP000054477">
    <property type="component" value="Unassembled WGS sequence"/>
</dbReference>